<dbReference type="PANTHER" id="PTHR42861">
    <property type="entry name" value="CALCIUM-TRANSPORTING ATPASE"/>
    <property type="match status" value="1"/>
</dbReference>
<dbReference type="Gene3D" id="2.70.150.10">
    <property type="entry name" value="Calcium-transporting ATPase, cytoplasmic transduction domain A"/>
    <property type="match status" value="1"/>
</dbReference>
<keyword evidence="6 8" id="KW-1133">Transmembrane helix</keyword>
<comment type="caution">
    <text evidence="9">The sequence shown here is derived from an EMBL/GenBank/DDBJ whole genome shotgun (WGS) entry which is preliminary data.</text>
</comment>
<dbReference type="SUPFAM" id="SSF81665">
    <property type="entry name" value="Calcium ATPase, transmembrane domain M"/>
    <property type="match status" value="1"/>
</dbReference>
<dbReference type="GO" id="GO:0016020">
    <property type="term" value="C:membrane"/>
    <property type="evidence" value="ECO:0007669"/>
    <property type="project" value="InterPro"/>
</dbReference>
<evidence type="ECO:0000256" key="8">
    <source>
        <dbReference type="SAM" id="Phobius"/>
    </source>
</evidence>
<dbReference type="Gene3D" id="3.40.50.1000">
    <property type="entry name" value="HAD superfamily/HAD-like"/>
    <property type="match status" value="1"/>
</dbReference>
<dbReference type="Proteomes" id="UP001165120">
    <property type="component" value="Unassembled WGS sequence"/>
</dbReference>
<dbReference type="GO" id="GO:0005524">
    <property type="term" value="F:ATP binding"/>
    <property type="evidence" value="ECO:0007669"/>
    <property type="project" value="UniProtKB-KW"/>
</dbReference>
<name>A0A9W6T4Q6_CANBO</name>
<keyword evidence="4" id="KW-0067">ATP-binding</keyword>
<organism evidence="9 10">
    <name type="scientific">Candida boidinii</name>
    <name type="common">Yeast</name>
    <dbReference type="NCBI Taxonomy" id="5477"/>
    <lineage>
        <taxon>Eukaryota</taxon>
        <taxon>Fungi</taxon>
        <taxon>Dikarya</taxon>
        <taxon>Ascomycota</taxon>
        <taxon>Saccharomycotina</taxon>
        <taxon>Pichiomycetes</taxon>
        <taxon>Pichiales</taxon>
        <taxon>Pichiaceae</taxon>
        <taxon>Ogataea</taxon>
        <taxon>Ogataea/Candida clade</taxon>
    </lineage>
</organism>
<feature type="transmembrane region" description="Helical" evidence="8">
    <location>
        <begin position="114"/>
        <end position="138"/>
    </location>
</feature>
<keyword evidence="7 8" id="KW-0472">Membrane</keyword>
<evidence type="ECO:0000256" key="6">
    <source>
        <dbReference type="ARBA" id="ARBA00022989"/>
    </source>
</evidence>
<dbReference type="EMBL" id="BSXN01001855">
    <property type="protein sequence ID" value="GME74734.1"/>
    <property type="molecule type" value="Genomic_DNA"/>
</dbReference>
<proteinExistence type="predicted"/>
<gene>
    <name evidence="9" type="ORF">Cboi02_000451700</name>
</gene>
<protein>
    <submittedName>
        <fullName evidence="9">Unnamed protein product</fullName>
    </submittedName>
</protein>
<keyword evidence="5" id="KW-1278">Translocase</keyword>
<comment type="subcellular location">
    <subcellularLocation>
        <location evidence="1">Endomembrane system</location>
        <topology evidence="1">Multi-pass membrane protein</topology>
    </subcellularLocation>
</comment>
<dbReference type="InterPro" id="IPR001757">
    <property type="entry name" value="P_typ_ATPase"/>
</dbReference>
<dbReference type="AlphaFoldDB" id="A0A9W6T4Q6"/>
<dbReference type="InterPro" id="IPR023299">
    <property type="entry name" value="ATPase_P-typ_cyto_dom_N"/>
</dbReference>
<evidence type="ECO:0000256" key="2">
    <source>
        <dbReference type="ARBA" id="ARBA00022692"/>
    </source>
</evidence>
<dbReference type="InterPro" id="IPR023214">
    <property type="entry name" value="HAD_sf"/>
</dbReference>
<dbReference type="FunFam" id="3.40.50.1000:FF:000001">
    <property type="entry name" value="Phospholipid-transporting ATPase IC"/>
    <property type="match status" value="1"/>
</dbReference>
<evidence type="ECO:0000313" key="9">
    <source>
        <dbReference type="EMBL" id="GME74734.1"/>
    </source>
</evidence>
<dbReference type="SUPFAM" id="SSF81660">
    <property type="entry name" value="Metal cation-transporting ATPase, ATP-binding domain N"/>
    <property type="match status" value="1"/>
</dbReference>
<dbReference type="GO" id="GO:0016887">
    <property type="term" value="F:ATP hydrolysis activity"/>
    <property type="evidence" value="ECO:0007669"/>
    <property type="project" value="InterPro"/>
</dbReference>
<evidence type="ECO:0000256" key="3">
    <source>
        <dbReference type="ARBA" id="ARBA00022741"/>
    </source>
</evidence>
<dbReference type="NCBIfam" id="TIGR01494">
    <property type="entry name" value="ATPase_P-type"/>
    <property type="match status" value="1"/>
</dbReference>
<dbReference type="InterPro" id="IPR018303">
    <property type="entry name" value="ATPase_P-typ_P_site"/>
</dbReference>
<dbReference type="InterPro" id="IPR023298">
    <property type="entry name" value="ATPase_P-typ_TM_dom_sf"/>
</dbReference>
<evidence type="ECO:0000313" key="10">
    <source>
        <dbReference type="Proteomes" id="UP001165120"/>
    </source>
</evidence>
<dbReference type="Gene3D" id="3.40.1110.10">
    <property type="entry name" value="Calcium-transporting ATPase, cytoplasmic domain N"/>
    <property type="match status" value="1"/>
</dbReference>
<keyword evidence="3" id="KW-0547">Nucleotide-binding</keyword>
<evidence type="ECO:0000256" key="5">
    <source>
        <dbReference type="ARBA" id="ARBA00022967"/>
    </source>
</evidence>
<dbReference type="PROSITE" id="PS00154">
    <property type="entry name" value="ATPASE_E1_E2"/>
    <property type="match status" value="1"/>
</dbReference>
<evidence type="ECO:0000256" key="7">
    <source>
        <dbReference type="ARBA" id="ARBA00023136"/>
    </source>
</evidence>
<sequence>MAFSSSTITKGRATGIVVSTGLTTEFGKIAESLTDGDSKVQKVEKDANGNTPASAYAKAYFGTFWAYFGSFLGITDGTPLTIRLSKLAIYLFLIAVVFAIVVMASQKFNVTKEVAIYAICVALSMIPSSLVVLLTITMSVGAKVISKKNVVVRRLDSLEALGSVSEVCSDKTGTLTQGRMIAKGVWIPCVGTFAVSESNEPFNPTVGKVEYVDASPVEIDENGTKYSDFDWFEDGSEKLALFKRFLYNATLANIAVVYQDADDNGTWKGRGDPTEIAIQVFATRLE</sequence>
<keyword evidence="2 8" id="KW-0812">Transmembrane</keyword>
<keyword evidence="10" id="KW-1185">Reference proteome</keyword>
<evidence type="ECO:0000256" key="1">
    <source>
        <dbReference type="ARBA" id="ARBA00004127"/>
    </source>
</evidence>
<feature type="transmembrane region" description="Helical" evidence="8">
    <location>
        <begin position="55"/>
        <end position="75"/>
    </location>
</feature>
<dbReference type="GO" id="GO:0006812">
    <property type="term" value="P:monoatomic cation transport"/>
    <property type="evidence" value="ECO:0007669"/>
    <property type="project" value="UniProtKB-ARBA"/>
</dbReference>
<reference evidence="9" key="1">
    <citation type="submission" date="2023-04" db="EMBL/GenBank/DDBJ databases">
        <title>Candida boidinii NBRC 10035.</title>
        <authorList>
            <person name="Ichikawa N."/>
            <person name="Sato H."/>
            <person name="Tonouchi N."/>
        </authorList>
    </citation>
    <scope>NUCLEOTIDE SEQUENCE</scope>
    <source>
        <strain evidence="9">NBRC 10035</strain>
    </source>
</reference>
<dbReference type="GO" id="GO:0055085">
    <property type="term" value="P:transmembrane transport"/>
    <property type="evidence" value="ECO:0007669"/>
    <property type="project" value="UniProtKB-ARBA"/>
</dbReference>
<dbReference type="GO" id="GO:0012505">
    <property type="term" value="C:endomembrane system"/>
    <property type="evidence" value="ECO:0007669"/>
    <property type="project" value="UniProtKB-SubCell"/>
</dbReference>
<evidence type="ECO:0000256" key="4">
    <source>
        <dbReference type="ARBA" id="ARBA00022840"/>
    </source>
</evidence>
<dbReference type="Gene3D" id="1.20.1110.10">
    <property type="entry name" value="Calcium-transporting ATPase, transmembrane domain"/>
    <property type="match status" value="1"/>
</dbReference>
<accession>A0A9W6T4Q6</accession>
<feature type="transmembrane region" description="Helical" evidence="8">
    <location>
        <begin position="87"/>
        <end position="108"/>
    </location>
</feature>